<comment type="function">
    <text evidence="5">Responsible for the release of ribosomes from messenger RNA at the termination of protein biosynthesis. May increase the efficiency of translation by recycling ribosomes from one round of translation to another.</text>
</comment>
<dbReference type="Proteomes" id="UP001172911">
    <property type="component" value="Unassembled WGS sequence"/>
</dbReference>
<dbReference type="InterPro" id="IPR036191">
    <property type="entry name" value="RRF_sf"/>
</dbReference>
<evidence type="ECO:0000313" key="8">
    <source>
        <dbReference type="Proteomes" id="UP001172911"/>
    </source>
</evidence>
<dbReference type="Gene3D" id="3.30.1360.40">
    <property type="match status" value="1"/>
</dbReference>
<proteinExistence type="inferred from homology"/>
<evidence type="ECO:0000256" key="3">
    <source>
        <dbReference type="ARBA" id="ARBA00022490"/>
    </source>
</evidence>
<dbReference type="GO" id="GO:0005737">
    <property type="term" value="C:cytoplasm"/>
    <property type="evidence" value="ECO:0007669"/>
    <property type="project" value="UniProtKB-SubCell"/>
</dbReference>
<dbReference type="EMBL" id="JARPTC010000010">
    <property type="protein sequence ID" value="MDO7787062.1"/>
    <property type="molecule type" value="Genomic_DNA"/>
</dbReference>
<comment type="subcellular location">
    <subcellularLocation>
        <location evidence="1 5">Cytoplasm</location>
    </subcellularLocation>
</comment>
<name>A0AAW7ZCE7_9FIRM</name>
<dbReference type="InterPro" id="IPR002661">
    <property type="entry name" value="Ribosome_recyc_fac"/>
</dbReference>
<comment type="similarity">
    <text evidence="2 5">Belongs to the RRF family.</text>
</comment>
<organism evidence="7 8">
    <name type="scientific">Desulforamulus aquiferis</name>
    <dbReference type="NCBI Taxonomy" id="1397668"/>
    <lineage>
        <taxon>Bacteria</taxon>
        <taxon>Bacillati</taxon>
        <taxon>Bacillota</taxon>
        <taxon>Clostridia</taxon>
        <taxon>Eubacteriales</taxon>
        <taxon>Peptococcaceae</taxon>
        <taxon>Desulforamulus</taxon>
    </lineage>
</organism>
<dbReference type="FunFam" id="1.10.132.20:FF:000001">
    <property type="entry name" value="Ribosome-recycling factor"/>
    <property type="match status" value="1"/>
</dbReference>
<evidence type="ECO:0000259" key="6">
    <source>
        <dbReference type="Pfam" id="PF01765"/>
    </source>
</evidence>
<gene>
    <name evidence="5 7" type="primary">frr</name>
    <name evidence="7" type="ORF">P6N53_07515</name>
</gene>
<keyword evidence="3 5" id="KW-0963">Cytoplasm</keyword>
<reference evidence="7" key="1">
    <citation type="journal article" date="2023" name="J. Hazard. Mater.">
        <title>Anaerobic biodegradation of pyrene and benzo[a]pyrene by a new sulfate-reducing Desulforamulus aquiferis strain DSA.</title>
        <authorList>
            <person name="Zhang Z."/>
            <person name="Sun J."/>
            <person name="Gong X."/>
            <person name="Wang C."/>
            <person name="Wang H."/>
        </authorList>
    </citation>
    <scope>NUCLEOTIDE SEQUENCE</scope>
    <source>
        <strain evidence="7">DSA</strain>
    </source>
</reference>
<dbReference type="FunFam" id="3.30.1360.40:FF:000001">
    <property type="entry name" value="Ribosome-recycling factor"/>
    <property type="match status" value="1"/>
</dbReference>
<dbReference type="SUPFAM" id="SSF55194">
    <property type="entry name" value="Ribosome recycling factor, RRF"/>
    <property type="match status" value="1"/>
</dbReference>
<dbReference type="HAMAP" id="MF_00040">
    <property type="entry name" value="RRF"/>
    <property type="match status" value="1"/>
</dbReference>
<feature type="domain" description="Ribosome recycling factor" evidence="6">
    <location>
        <begin position="21"/>
        <end position="182"/>
    </location>
</feature>
<dbReference type="InterPro" id="IPR023584">
    <property type="entry name" value="Ribosome_recyc_fac_dom"/>
</dbReference>
<dbReference type="PANTHER" id="PTHR20982">
    <property type="entry name" value="RIBOSOME RECYCLING FACTOR"/>
    <property type="match status" value="1"/>
</dbReference>
<dbReference type="RefSeq" id="WP_304542181.1">
    <property type="nucleotide sequence ID" value="NZ_JARPTC010000010.1"/>
</dbReference>
<keyword evidence="4 5" id="KW-0648">Protein biosynthesis</keyword>
<evidence type="ECO:0000256" key="1">
    <source>
        <dbReference type="ARBA" id="ARBA00004496"/>
    </source>
</evidence>
<dbReference type="GO" id="GO:0006415">
    <property type="term" value="P:translational termination"/>
    <property type="evidence" value="ECO:0007669"/>
    <property type="project" value="UniProtKB-UniRule"/>
</dbReference>
<accession>A0AAW7ZCE7</accession>
<keyword evidence="8" id="KW-1185">Reference proteome</keyword>
<reference evidence="7" key="2">
    <citation type="submission" date="2023-03" db="EMBL/GenBank/DDBJ databases">
        <authorList>
            <person name="Zhang Z."/>
        </authorList>
    </citation>
    <scope>NUCLEOTIDE SEQUENCE</scope>
    <source>
        <strain evidence="7">DSA</strain>
    </source>
</reference>
<dbReference type="Pfam" id="PF01765">
    <property type="entry name" value="RRF"/>
    <property type="match status" value="1"/>
</dbReference>
<comment type="caution">
    <text evidence="7">The sequence shown here is derived from an EMBL/GenBank/DDBJ whole genome shotgun (WGS) entry which is preliminary data.</text>
</comment>
<dbReference type="NCBIfam" id="TIGR00496">
    <property type="entry name" value="frr"/>
    <property type="match status" value="1"/>
</dbReference>
<evidence type="ECO:0000313" key="7">
    <source>
        <dbReference type="EMBL" id="MDO7787062.1"/>
    </source>
</evidence>
<evidence type="ECO:0000256" key="5">
    <source>
        <dbReference type="HAMAP-Rule" id="MF_00040"/>
    </source>
</evidence>
<evidence type="ECO:0000256" key="2">
    <source>
        <dbReference type="ARBA" id="ARBA00005912"/>
    </source>
</evidence>
<dbReference type="PANTHER" id="PTHR20982:SF3">
    <property type="entry name" value="MITOCHONDRIAL RIBOSOME RECYCLING FACTOR PSEUDO 1"/>
    <property type="match status" value="1"/>
</dbReference>
<evidence type="ECO:0000256" key="4">
    <source>
        <dbReference type="ARBA" id="ARBA00022917"/>
    </source>
</evidence>
<dbReference type="CDD" id="cd00520">
    <property type="entry name" value="RRF"/>
    <property type="match status" value="1"/>
</dbReference>
<protein>
    <recommendedName>
        <fullName evidence="5">Ribosome-recycling factor</fullName>
        <shortName evidence="5">RRF</shortName>
    </recommendedName>
    <alternativeName>
        <fullName evidence="5">Ribosome-releasing factor</fullName>
    </alternativeName>
</protein>
<dbReference type="Gene3D" id="1.10.132.20">
    <property type="entry name" value="Ribosome-recycling factor"/>
    <property type="match status" value="1"/>
</dbReference>
<dbReference type="GO" id="GO:0043023">
    <property type="term" value="F:ribosomal large subunit binding"/>
    <property type="evidence" value="ECO:0007669"/>
    <property type="project" value="TreeGrafter"/>
</dbReference>
<sequence length="184" mass="20766">MLKDIISAAEDNMKKSVEVVRKEFASLRAGRATPALLDKVTVSYYGTPTPLNQLANISVPEPRSLVIQPWDKSAMPEIERSILKSDLGITPTSDGTVIRLTIPQLTQERRTELVKVIKKKAEEGRVAVRNIRRDVNDSIKAKQKDGVPEDEVKRGQDDMQKITDKFIKEIDEMLKSKEQEILQV</sequence>
<dbReference type="AlphaFoldDB" id="A0AAW7ZCE7"/>